<comment type="subunit">
    <text evidence="3">Homotrimer.</text>
</comment>
<keyword evidence="5" id="KW-0119">Carbohydrate metabolism</keyword>
<evidence type="ECO:0000313" key="6">
    <source>
        <dbReference type="EMBL" id="KEP70575.1"/>
    </source>
</evidence>
<evidence type="ECO:0000256" key="3">
    <source>
        <dbReference type="ARBA" id="ARBA00011233"/>
    </source>
</evidence>
<comment type="pathway">
    <text evidence="1">Carbohydrate acid metabolism.</text>
</comment>
<protein>
    <submittedName>
        <fullName evidence="6">2-dehydro-3-deoxy-6-phosphogalactonate aldolase</fullName>
        <ecNumber evidence="6">4.1.2.21</ecNumber>
    </submittedName>
</protein>
<dbReference type="AlphaFoldDB" id="A0A074TK78"/>
<proteinExistence type="inferred from homology"/>
<keyword evidence="4 6" id="KW-0456">Lyase</keyword>
<dbReference type="Pfam" id="PF01081">
    <property type="entry name" value="Aldolase"/>
    <property type="match status" value="1"/>
</dbReference>
<name>A0A074TK78_9RHOB</name>
<dbReference type="PANTHER" id="PTHR30246">
    <property type="entry name" value="2-KETO-3-DEOXY-6-PHOSPHOGLUCONATE ALDOLASE"/>
    <property type="match status" value="1"/>
</dbReference>
<comment type="caution">
    <text evidence="6">The sequence shown here is derived from an EMBL/GenBank/DDBJ whole genome shotgun (WGS) entry which is preliminary data.</text>
</comment>
<reference evidence="6 7" key="1">
    <citation type="submission" date="2014-03" db="EMBL/GenBank/DDBJ databases">
        <title>The draft genome sequence of Thioclava dalianensis DLFJ1-1.</title>
        <authorList>
            <person name="Lai Q."/>
            <person name="Shao Z."/>
        </authorList>
    </citation>
    <scope>NUCLEOTIDE SEQUENCE [LARGE SCALE GENOMIC DNA]</scope>
    <source>
        <strain evidence="6 7">DLFJ1-1</strain>
    </source>
</reference>
<dbReference type="RefSeq" id="WP_038063812.1">
    <property type="nucleotide sequence ID" value="NZ_FOVB01000002.1"/>
</dbReference>
<dbReference type="EC" id="4.1.2.21" evidence="6"/>
<dbReference type="PANTHER" id="PTHR30246:SF1">
    <property type="entry name" value="2-DEHYDRO-3-DEOXY-6-PHOSPHOGALACTONATE ALDOLASE-RELATED"/>
    <property type="match status" value="1"/>
</dbReference>
<evidence type="ECO:0000256" key="4">
    <source>
        <dbReference type="ARBA" id="ARBA00023239"/>
    </source>
</evidence>
<dbReference type="Gene3D" id="3.20.20.70">
    <property type="entry name" value="Aldolase class I"/>
    <property type="match status" value="1"/>
</dbReference>
<dbReference type="InterPro" id="IPR000887">
    <property type="entry name" value="Aldlse_KDPG_KHG"/>
</dbReference>
<sequence length="201" mass="20231">MSRPLIAILRGISPHEALPITEALLAEGVTRIEVPLNSPDPLESIAAMVAKFGAQALIGAGTVLTPEQVSAVAATGAQLIVSPNCDTDVIKASKAAGLQSFPGVMTPSEAFAAIAAGADGLKLFPGELVGPAGLKAMRAVIPSEMPMFAVGGVSVENMPAWHKAGAAGYGIGSSIYKPGDDAATVAAKARALVARFDEVCA</sequence>
<dbReference type="STRING" id="1185766.SAMN05216224_102266"/>
<evidence type="ECO:0000256" key="1">
    <source>
        <dbReference type="ARBA" id="ARBA00004761"/>
    </source>
</evidence>
<dbReference type="GO" id="GO:0008674">
    <property type="term" value="F:2-dehydro-3-deoxy-6-phosphogalactonate aldolase activity"/>
    <property type="evidence" value="ECO:0007669"/>
    <property type="project" value="UniProtKB-EC"/>
</dbReference>
<evidence type="ECO:0000256" key="5">
    <source>
        <dbReference type="ARBA" id="ARBA00023277"/>
    </source>
</evidence>
<dbReference type="Proteomes" id="UP000027725">
    <property type="component" value="Unassembled WGS sequence"/>
</dbReference>
<organism evidence="6 7">
    <name type="scientific">Thioclava dalianensis</name>
    <dbReference type="NCBI Taxonomy" id="1185766"/>
    <lineage>
        <taxon>Bacteria</taxon>
        <taxon>Pseudomonadati</taxon>
        <taxon>Pseudomonadota</taxon>
        <taxon>Alphaproteobacteria</taxon>
        <taxon>Rhodobacterales</taxon>
        <taxon>Paracoccaceae</taxon>
        <taxon>Thioclava</taxon>
    </lineage>
</organism>
<gene>
    <name evidence="6" type="ORF">DL1_15825</name>
</gene>
<dbReference type="OrthoDB" id="7204076at2"/>
<evidence type="ECO:0000256" key="2">
    <source>
        <dbReference type="ARBA" id="ARBA00006906"/>
    </source>
</evidence>
<keyword evidence="7" id="KW-1185">Reference proteome</keyword>
<dbReference type="SUPFAM" id="SSF51569">
    <property type="entry name" value="Aldolase"/>
    <property type="match status" value="1"/>
</dbReference>
<accession>A0A074TK78</accession>
<dbReference type="CDD" id="cd00452">
    <property type="entry name" value="KDPG_aldolase"/>
    <property type="match status" value="1"/>
</dbReference>
<dbReference type="EMBL" id="JHEH01000005">
    <property type="protein sequence ID" value="KEP70575.1"/>
    <property type="molecule type" value="Genomic_DNA"/>
</dbReference>
<dbReference type="NCBIfam" id="NF006600">
    <property type="entry name" value="PRK09140.1"/>
    <property type="match status" value="1"/>
</dbReference>
<dbReference type="InterPro" id="IPR013785">
    <property type="entry name" value="Aldolase_TIM"/>
</dbReference>
<comment type="similarity">
    <text evidence="2">Belongs to the KHG/KDPG aldolase family.</text>
</comment>
<dbReference type="eggNOG" id="COG0800">
    <property type="taxonomic scope" value="Bacteria"/>
</dbReference>
<evidence type="ECO:0000313" key="7">
    <source>
        <dbReference type="Proteomes" id="UP000027725"/>
    </source>
</evidence>